<protein>
    <submittedName>
        <fullName evidence="1">Uncharacterized protein</fullName>
    </submittedName>
</protein>
<keyword evidence="2" id="KW-1185">Reference proteome</keyword>
<organism evidence="1 2">
    <name type="scientific">Eretmocerus hayati</name>
    <dbReference type="NCBI Taxonomy" id="131215"/>
    <lineage>
        <taxon>Eukaryota</taxon>
        <taxon>Metazoa</taxon>
        <taxon>Ecdysozoa</taxon>
        <taxon>Arthropoda</taxon>
        <taxon>Hexapoda</taxon>
        <taxon>Insecta</taxon>
        <taxon>Pterygota</taxon>
        <taxon>Neoptera</taxon>
        <taxon>Endopterygota</taxon>
        <taxon>Hymenoptera</taxon>
        <taxon>Apocrita</taxon>
        <taxon>Proctotrupomorpha</taxon>
        <taxon>Chalcidoidea</taxon>
        <taxon>Aphelinidae</taxon>
        <taxon>Aphelininae</taxon>
        <taxon>Eretmocerus</taxon>
    </lineage>
</organism>
<name>A0ACC2PAP3_9HYME</name>
<feature type="non-terminal residue" evidence="1">
    <location>
        <position position="1"/>
    </location>
</feature>
<evidence type="ECO:0000313" key="1">
    <source>
        <dbReference type="EMBL" id="KAJ8679654.1"/>
    </source>
</evidence>
<comment type="caution">
    <text evidence="1">The sequence shown here is derived from an EMBL/GenBank/DDBJ whole genome shotgun (WGS) entry which is preliminary data.</text>
</comment>
<proteinExistence type="predicted"/>
<sequence length="724" mass="81414">YCGDRSTARMTLASPGWLSSGRGCLGLVPLTAPSSLRLDLLLAFLLELLVLPTLLVSYPLCQWSRKCWVRYIKWKYPHCIVVEESTARSIMDQGRNQGIYTLLVECPTISIEQLRNHLIQLASTKPLLRLALTTKYFRYAWEKLDEFSIDNHVIVAPSLFKGRPINESNIQDYVSDTTSKFLGSNSSPWQVHSIGSGRYWLVRAHHQLLRQEQLALGDFLPLERARWHHGSAALHHHRQHQHLESPLVNVYAEPEALPRLHQKLTESFSNVWNEFLSNNDPTERPEILKKRVSLWQCAKIAVIVGFTILKEISKKYRRQEGLGFIETWSILTREANKRNFSLSLVLRAFLNLLDPLETARTSVAWIWYLGITLTLKVPILAWREVRAASLLHEHHYYPDSLVSILSCYLPLMFRASLEVISMMAMALGAPFAVTEELFRSWRYADLRSESQSGRKVVAWSDEVELELLDKISAVSGTGHCEILLTAAVDSLKDYFRCSGQSMPEELLATAKFTSQRSLYTYERESKGLLCLALPTKTPLFDDDVIEILQVVQKNVEEARRKQRAIYAITAAEAHSGLVTSCIPSILLKIGLNHLSRKYSISVTQVDGELPAEGIRSAVFWKPPQGNCKLSMTLHRHGEVVRLAVMADAVMGPQHAAITRGFARSLHKLALTLGVQQPQQLTQDNPVSIATSSVSQRSSPSTITTPTSSDASSISSNTLASSNQN</sequence>
<evidence type="ECO:0000313" key="2">
    <source>
        <dbReference type="Proteomes" id="UP001239111"/>
    </source>
</evidence>
<dbReference type="Proteomes" id="UP001239111">
    <property type="component" value="Chromosome 2"/>
</dbReference>
<gene>
    <name evidence="1" type="ORF">QAD02_015441</name>
</gene>
<reference evidence="1" key="1">
    <citation type="submission" date="2023-04" db="EMBL/GenBank/DDBJ databases">
        <title>A chromosome-level genome assembly of the parasitoid wasp Eretmocerus hayati.</title>
        <authorList>
            <person name="Zhong Y."/>
            <person name="Liu S."/>
            <person name="Liu Y."/>
        </authorList>
    </citation>
    <scope>NUCLEOTIDE SEQUENCE</scope>
    <source>
        <strain evidence="1">ZJU_SS_LIU_2023</strain>
    </source>
</reference>
<dbReference type="EMBL" id="CM056742">
    <property type="protein sequence ID" value="KAJ8679654.1"/>
    <property type="molecule type" value="Genomic_DNA"/>
</dbReference>
<accession>A0ACC2PAP3</accession>